<keyword evidence="7" id="KW-0032">Aminotransferase</keyword>
<evidence type="ECO:0000313" key="7">
    <source>
        <dbReference type="EMBL" id="MDQ7248448.1"/>
    </source>
</evidence>
<keyword evidence="2" id="KW-0663">Pyridoxal phosphate</keyword>
<evidence type="ECO:0000256" key="3">
    <source>
        <dbReference type="ARBA" id="ARBA00023015"/>
    </source>
</evidence>
<evidence type="ECO:0000256" key="5">
    <source>
        <dbReference type="ARBA" id="ARBA00023163"/>
    </source>
</evidence>
<dbReference type="SUPFAM" id="SSF53383">
    <property type="entry name" value="PLP-dependent transferases"/>
    <property type="match status" value="1"/>
</dbReference>
<comment type="caution">
    <text evidence="7">The sequence shown here is derived from an EMBL/GenBank/DDBJ whole genome shotgun (WGS) entry which is preliminary data.</text>
</comment>
<keyword evidence="4" id="KW-0238">DNA-binding</keyword>
<evidence type="ECO:0000256" key="1">
    <source>
        <dbReference type="ARBA" id="ARBA00005384"/>
    </source>
</evidence>
<dbReference type="Gene3D" id="3.40.640.10">
    <property type="entry name" value="Type I PLP-dependent aspartate aminotransferase-like (Major domain)"/>
    <property type="match status" value="1"/>
</dbReference>
<evidence type="ECO:0000256" key="2">
    <source>
        <dbReference type="ARBA" id="ARBA00022898"/>
    </source>
</evidence>
<proteinExistence type="inferred from homology"/>
<protein>
    <submittedName>
        <fullName evidence="7">PLP-dependent aminotransferase family protein</fullName>
    </submittedName>
</protein>
<keyword evidence="3" id="KW-0805">Transcription regulation</keyword>
<organism evidence="7 8">
    <name type="scientific">Dongia sedimenti</name>
    <dbReference type="NCBI Taxonomy" id="3064282"/>
    <lineage>
        <taxon>Bacteria</taxon>
        <taxon>Pseudomonadati</taxon>
        <taxon>Pseudomonadota</taxon>
        <taxon>Alphaproteobacteria</taxon>
        <taxon>Rhodospirillales</taxon>
        <taxon>Dongiaceae</taxon>
        <taxon>Dongia</taxon>
    </lineage>
</organism>
<dbReference type="InterPro" id="IPR051446">
    <property type="entry name" value="HTH_trans_reg/aminotransferase"/>
</dbReference>
<evidence type="ECO:0000259" key="6">
    <source>
        <dbReference type="PROSITE" id="PS50949"/>
    </source>
</evidence>
<sequence>MEELGISFRSGLGEPIAEPPIYRRIADSIAARIARGELEPGDRLPNHRDLATEFKVNVTTITRAFHTLKRRGLVETRPGRGTVILDFRNGAGRFQSNPTDERGVFDLSVNRPATAGYLDALADLMPRLARDRRYASLKDYQPAEGPTWLREAAALWMKSFVPAADPSSLFIAGGAQHALACVLASVARPGDVVIADEITYMGMVALCRARGLILRGIAMDEHGMRPDAFDEACLRWQPRLVFVMPSLHNPTAITMPEARRRAIATIARRHNVLILEDDVYAPLLEERAPAFATLEPELTVHIAGLSKCVAPGLRIGFALTPRALAADVVAALRVDCWNICPLSSLTAAMLLEANAVETIIESQKQELLERQALTSAMLAGYDLRNHPASPHAWLTLPDSWHDRDFAQACLERGVMVMRADPFSIGRDEPLPAVRINIAAARNRDDLRSALGIMLELLGSPAA</sequence>
<reference evidence="8" key="1">
    <citation type="submission" date="2023-08" db="EMBL/GenBank/DDBJ databases">
        <title>Rhodospirillaceae gen. nov., a novel taxon isolated from the Yangtze River Yuezi River estuary sludge.</title>
        <authorList>
            <person name="Ruan L."/>
        </authorList>
    </citation>
    <scope>NUCLEOTIDE SEQUENCE [LARGE SCALE GENOMIC DNA]</scope>
    <source>
        <strain evidence="8">R-7</strain>
    </source>
</reference>
<evidence type="ECO:0000256" key="4">
    <source>
        <dbReference type="ARBA" id="ARBA00023125"/>
    </source>
</evidence>
<dbReference type="Gene3D" id="3.90.1150.10">
    <property type="entry name" value="Aspartate Aminotransferase, domain 1"/>
    <property type="match status" value="1"/>
</dbReference>
<accession>A0ABU0YL43</accession>
<dbReference type="InterPro" id="IPR015422">
    <property type="entry name" value="PyrdxlP-dep_Trfase_small"/>
</dbReference>
<dbReference type="PANTHER" id="PTHR46577:SF1">
    <property type="entry name" value="HTH-TYPE TRANSCRIPTIONAL REGULATORY PROTEIN GABR"/>
    <property type="match status" value="1"/>
</dbReference>
<dbReference type="InterPro" id="IPR036388">
    <property type="entry name" value="WH-like_DNA-bd_sf"/>
</dbReference>
<feature type="domain" description="HTH gntR-type" evidence="6">
    <location>
        <begin position="19"/>
        <end position="87"/>
    </location>
</feature>
<evidence type="ECO:0000313" key="8">
    <source>
        <dbReference type="Proteomes" id="UP001230156"/>
    </source>
</evidence>
<dbReference type="InterPro" id="IPR004839">
    <property type="entry name" value="Aminotransferase_I/II_large"/>
</dbReference>
<dbReference type="GO" id="GO:0008483">
    <property type="term" value="F:transaminase activity"/>
    <property type="evidence" value="ECO:0007669"/>
    <property type="project" value="UniProtKB-KW"/>
</dbReference>
<dbReference type="Pfam" id="PF00155">
    <property type="entry name" value="Aminotran_1_2"/>
    <property type="match status" value="1"/>
</dbReference>
<dbReference type="SMART" id="SM00345">
    <property type="entry name" value="HTH_GNTR"/>
    <property type="match status" value="1"/>
</dbReference>
<dbReference type="Gene3D" id="1.10.10.10">
    <property type="entry name" value="Winged helix-like DNA-binding domain superfamily/Winged helix DNA-binding domain"/>
    <property type="match status" value="1"/>
</dbReference>
<dbReference type="Pfam" id="PF00392">
    <property type="entry name" value="GntR"/>
    <property type="match status" value="1"/>
</dbReference>
<comment type="similarity">
    <text evidence="1">In the C-terminal section; belongs to the class-I pyridoxal-phosphate-dependent aminotransferase family.</text>
</comment>
<keyword evidence="5" id="KW-0804">Transcription</keyword>
<dbReference type="InterPro" id="IPR015421">
    <property type="entry name" value="PyrdxlP-dep_Trfase_major"/>
</dbReference>
<gene>
    <name evidence="7" type="ORF">Q8A70_12260</name>
</gene>
<dbReference type="InterPro" id="IPR015424">
    <property type="entry name" value="PyrdxlP-dep_Trfase"/>
</dbReference>
<dbReference type="SUPFAM" id="SSF46785">
    <property type="entry name" value="Winged helix' DNA-binding domain"/>
    <property type="match status" value="1"/>
</dbReference>
<dbReference type="CDD" id="cd07377">
    <property type="entry name" value="WHTH_GntR"/>
    <property type="match status" value="1"/>
</dbReference>
<dbReference type="EMBL" id="JAUYVI010000004">
    <property type="protein sequence ID" value="MDQ7248448.1"/>
    <property type="molecule type" value="Genomic_DNA"/>
</dbReference>
<keyword evidence="7" id="KW-0808">Transferase</keyword>
<dbReference type="CDD" id="cd00609">
    <property type="entry name" value="AAT_like"/>
    <property type="match status" value="1"/>
</dbReference>
<dbReference type="PANTHER" id="PTHR46577">
    <property type="entry name" value="HTH-TYPE TRANSCRIPTIONAL REGULATORY PROTEIN GABR"/>
    <property type="match status" value="1"/>
</dbReference>
<dbReference type="Proteomes" id="UP001230156">
    <property type="component" value="Unassembled WGS sequence"/>
</dbReference>
<dbReference type="InterPro" id="IPR000524">
    <property type="entry name" value="Tscrpt_reg_HTH_GntR"/>
</dbReference>
<dbReference type="InterPro" id="IPR036390">
    <property type="entry name" value="WH_DNA-bd_sf"/>
</dbReference>
<dbReference type="RefSeq" id="WP_379955929.1">
    <property type="nucleotide sequence ID" value="NZ_JAUYVI010000004.1"/>
</dbReference>
<keyword evidence="8" id="KW-1185">Reference proteome</keyword>
<dbReference type="PROSITE" id="PS50949">
    <property type="entry name" value="HTH_GNTR"/>
    <property type="match status" value="1"/>
</dbReference>
<name>A0ABU0YL43_9PROT</name>